<dbReference type="EMBL" id="CADCUV010000109">
    <property type="protein sequence ID" value="CAA9419260.1"/>
    <property type="molecule type" value="Genomic_DNA"/>
</dbReference>
<feature type="compositionally biased region" description="Basic residues" evidence="1">
    <location>
        <begin position="64"/>
        <end position="82"/>
    </location>
</feature>
<accession>A0A6J4PQ85</accession>
<gene>
    <name evidence="2" type="ORF">AVDCRST_MAG22-2444</name>
</gene>
<feature type="compositionally biased region" description="Low complexity" evidence="1">
    <location>
        <begin position="39"/>
        <end position="50"/>
    </location>
</feature>
<sequence length="169" mass="18474">GRVDERGRTGGQGVRSRQAQGAIARAQEAAGEVCGYRKAPAVRADAAVGRGVRRPAEGQGHGRGGPHRRQRRQAQPVRRRVHAAPGRLARAVEARGPRLPRGRAATTGEPLPAGRRLLCPRRPPPRERRPLPRGRVDRRRHHRVQIVTEPEGTRGRGWSRVDGGLHPGV</sequence>
<feature type="non-terminal residue" evidence="2">
    <location>
        <position position="1"/>
    </location>
</feature>
<feature type="compositionally biased region" description="Low complexity" evidence="1">
    <location>
        <begin position="17"/>
        <end position="32"/>
    </location>
</feature>
<evidence type="ECO:0000256" key="1">
    <source>
        <dbReference type="SAM" id="MobiDB-lite"/>
    </source>
</evidence>
<protein>
    <submittedName>
        <fullName evidence="2">Uncharacterized protein</fullName>
    </submittedName>
</protein>
<reference evidence="2" key="1">
    <citation type="submission" date="2020-02" db="EMBL/GenBank/DDBJ databases">
        <authorList>
            <person name="Meier V. D."/>
        </authorList>
    </citation>
    <scope>NUCLEOTIDE SEQUENCE</scope>
    <source>
        <strain evidence="2">AVDCRST_MAG22</strain>
    </source>
</reference>
<dbReference type="AlphaFoldDB" id="A0A6J4PQ85"/>
<feature type="compositionally biased region" description="Low complexity" evidence="1">
    <location>
        <begin position="97"/>
        <end position="117"/>
    </location>
</feature>
<feature type="region of interest" description="Disordered" evidence="1">
    <location>
        <begin position="1"/>
        <end position="169"/>
    </location>
</feature>
<proteinExistence type="predicted"/>
<name>A0A6J4PQ85_9ACTN</name>
<feature type="non-terminal residue" evidence="2">
    <location>
        <position position="169"/>
    </location>
</feature>
<evidence type="ECO:0000313" key="2">
    <source>
        <dbReference type="EMBL" id="CAA9419260.1"/>
    </source>
</evidence>
<organism evidence="2">
    <name type="scientific">uncultured Rubrobacteraceae bacterium</name>
    <dbReference type="NCBI Taxonomy" id="349277"/>
    <lineage>
        <taxon>Bacteria</taxon>
        <taxon>Bacillati</taxon>
        <taxon>Actinomycetota</taxon>
        <taxon>Rubrobacteria</taxon>
        <taxon>Rubrobacterales</taxon>
        <taxon>Rubrobacteraceae</taxon>
        <taxon>environmental samples</taxon>
    </lineage>
</organism>